<feature type="transmembrane region" description="Helical" evidence="1">
    <location>
        <begin position="197"/>
        <end position="215"/>
    </location>
</feature>
<reference evidence="2" key="1">
    <citation type="journal article" date="2022" name="Front. Genet.">
        <title>Chromosome-Scale Assembly of the Dendrobium nobile Genome Provides Insights Into the Molecular Mechanism of the Biosynthesis of the Medicinal Active Ingredient of Dendrobium.</title>
        <authorList>
            <person name="Xu Q."/>
            <person name="Niu S.-C."/>
            <person name="Li K.-L."/>
            <person name="Zheng P.-J."/>
            <person name="Zhang X.-J."/>
            <person name="Jia Y."/>
            <person name="Liu Y."/>
            <person name="Niu Y.-X."/>
            <person name="Yu L.-H."/>
            <person name="Chen D.-F."/>
            <person name="Zhang G.-Q."/>
        </authorList>
    </citation>
    <scope>NUCLEOTIDE SEQUENCE</scope>
    <source>
        <tissue evidence="2">Leaf</tissue>
    </source>
</reference>
<evidence type="ECO:0000313" key="2">
    <source>
        <dbReference type="EMBL" id="KAI0497954.1"/>
    </source>
</evidence>
<keyword evidence="1" id="KW-0472">Membrane</keyword>
<name>A0A8T3APP3_DENNO</name>
<proteinExistence type="predicted"/>
<keyword evidence="1" id="KW-0812">Transmembrane</keyword>
<gene>
    <name evidence="2" type="ORF">KFK09_021195</name>
</gene>
<dbReference type="EMBL" id="JAGYWB010000015">
    <property type="protein sequence ID" value="KAI0497954.1"/>
    <property type="molecule type" value="Genomic_DNA"/>
</dbReference>
<sequence>MFEGSSRQFSTPPLIESIFDGFEDPWPKSSSLPLNDDFVYDVYDDGMLFEVLDVDKPMYDDDQSKIDAPLELCMHIAPVKAMNVLSITDEGNVPSKLLYEDGDKPKGGGSFLQEVLGVIRSRPPDHRRGFVASPSFLIQSLGCEKALEGSNPCYSSPFFSFFAPLNYFSLRSSKMSGPKYAYPYPAQGNILCVSLHFGYMLSIWLQGITRVLRSCRRLTIMQLRLLADKLAFLKDVLLLSAAAALLMSVAVILLSSLSAKGYVMPFLL</sequence>
<accession>A0A8T3APP3</accession>
<comment type="caution">
    <text evidence="2">The sequence shown here is derived from an EMBL/GenBank/DDBJ whole genome shotgun (WGS) entry which is preliminary data.</text>
</comment>
<protein>
    <submittedName>
        <fullName evidence="2">Uncharacterized protein</fullName>
    </submittedName>
</protein>
<keyword evidence="3" id="KW-1185">Reference proteome</keyword>
<dbReference type="Proteomes" id="UP000829196">
    <property type="component" value="Unassembled WGS sequence"/>
</dbReference>
<dbReference type="AlphaFoldDB" id="A0A8T3APP3"/>
<evidence type="ECO:0000313" key="3">
    <source>
        <dbReference type="Proteomes" id="UP000829196"/>
    </source>
</evidence>
<keyword evidence="1" id="KW-1133">Transmembrane helix</keyword>
<evidence type="ECO:0000256" key="1">
    <source>
        <dbReference type="SAM" id="Phobius"/>
    </source>
</evidence>
<feature type="transmembrane region" description="Helical" evidence="1">
    <location>
        <begin position="236"/>
        <end position="259"/>
    </location>
</feature>
<organism evidence="2 3">
    <name type="scientific">Dendrobium nobile</name>
    <name type="common">Orchid</name>
    <dbReference type="NCBI Taxonomy" id="94219"/>
    <lineage>
        <taxon>Eukaryota</taxon>
        <taxon>Viridiplantae</taxon>
        <taxon>Streptophyta</taxon>
        <taxon>Embryophyta</taxon>
        <taxon>Tracheophyta</taxon>
        <taxon>Spermatophyta</taxon>
        <taxon>Magnoliopsida</taxon>
        <taxon>Liliopsida</taxon>
        <taxon>Asparagales</taxon>
        <taxon>Orchidaceae</taxon>
        <taxon>Epidendroideae</taxon>
        <taxon>Malaxideae</taxon>
        <taxon>Dendrobiinae</taxon>
        <taxon>Dendrobium</taxon>
    </lineage>
</organism>